<dbReference type="PANTHER" id="PTHR30575">
    <property type="entry name" value="PEPTIDASE M20"/>
    <property type="match status" value="1"/>
</dbReference>
<evidence type="ECO:0000313" key="3">
    <source>
        <dbReference type="Proteomes" id="UP000630142"/>
    </source>
</evidence>
<dbReference type="InterPro" id="IPR017439">
    <property type="entry name" value="Amidohydrolase"/>
</dbReference>
<dbReference type="SUPFAM" id="SSF53187">
    <property type="entry name" value="Zn-dependent exopeptidases"/>
    <property type="match status" value="1"/>
</dbReference>
<dbReference type="InterPro" id="IPR052030">
    <property type="entry name" value="Peptidase_M20/M20A_hydrolases"/>
</dbReference>
<dbReference type="GO" id="GO:0005737">
    <property type="term" value="C:cytoplasm"/>
    <property type="evidence" value="ECO:0007669"/>
    <property type="project" value="TreeGrafter"/>
</dbReference>
<dbReference type="InterPro" id="IPR017145">
    <property type="entry name" value="Aminobenzoyl-glu_utiliz_pB"/>
</dbReference>
<dbReference type="PANTHER" id="PTHR30575:SF0">
    <property type="entry name" value="XAA-ARG DIPEPTIDASE"/>
    <property type="match status" value="1"/>
</dbReference>
<evidence type="ECO:0000256" key="1">
    <source>
        <dbReference type="ARBA" id="ARBA00022801"/>
    </source>
</evidence>
<proteinExistence type="predicted"/>
<dbReference type="Proteomes" id="UP000630142">
    <property type="component" value="Unassembled WGS sequence"/>
</dbReference>
<dbReference type="EMBL" id="BMZQ01000005">
    <property type="protein sequence ID" value="GHD23196.1"/>
    <property type="molecule type" value="Genomic_DNA"/>
</dbReference>
<dbReference type="SUPFAM" id="SSF55031">
    <property type="entry name" value="Bacterial exopeptidase dimerisation domain"/>
    <property type="match status" value="1"/>
</dbReference>
<sequence length="481" mass="51429">MNQQAVESIARSVDAMKPTFSKLSDSIWEFAELKFQEQRSSEALAGALEEAGFSVRRGVAEMETAFIAEAGSGKPVIAFLGEFDALAGMSQAADLAEAKPLVSGATGHGCGHNLLGVGSMMGAIAVARHLKENNLPGTVRYYGCPGEEGGSGKTFMVRAGLFDDVDTALTWHPAPFNGVRSTNNLAVLEYYYRFKGIAAHASNAAHLGRSALDAVELMNVGVNFLREHMPQDCRVHYAITDTGGRAANVVQAQAEVLYLVRAPEMSQALALAERVDKVARGAAMMTETEVEIIFDTASTNLLPNITLETAMHQNMVALGPVPFDEADLAFAKDIQDTFTDEAIKSSIRLYQIKGDVFSNAKIDGSTPLHLGLRDFEGQSHFRAGSTDVGDVSWVTPTAQCWTPAWAIGTNPHTWQVVAQGKSPAAHKAMAHAAKTLATTGLALMTQPDLLAAAKAEWKEKTEGQPYVCPIPAEVKPGSITH</sequence>
<protein>
    <submittedName>
        <fullName evidence="2">Amidohydrolase</fullName>
    </submittedName>
</protein>
<dbReference type="AlphaFoldDB" id="A0A8J3DUZ4"/>
<keyword evidence="1" id="KW-0378">Hydrolase</keyword>
<dbReference type="GO" id="GO:0016805">
    <property type="term" value="F:dipeptidase activity"/>
    <property type="evidence" value="ECO:0007669"/>
    <property type="project" value="TreeGrafter"/>
</dbReference>
<dbReference type="RefSeq" id="WP_189507113.1">
    <property type="nucleotide sequence ID" value="NZ_BMZQ01000005.1"/>
</dbReference>
<dbReference type="Pfam" id="PF01546">
    <property type="entry name" value="Peptidase_M20"/>
    <property type="match status" value="1"/>
</dbReference>
<reference evidence="2" key="1">
    <citation type="journal article" date="2014" name="Int. J. Syst. Evol. Microbiol.">
        <title>Complete genome sequence of Corynebacterium casei LMG S-19264T (=DSM 44701T), isolated from a smear-ripened cheese.</title>
        <authorList>
            <consortium name="US DOE Joint Genome Institute (JGI-PGF)"/>
            <person name="Walter F."/>
            <person name="Albersmeier A."/>
            <person name="Kalinowski J."/>
            <person name="Ruckert C."/>
        </authorList>
    </citation>
    <scope>NUCLEOTIDE SEQUENCE</scope>
    <source>
        <strain evidence="2">KCTC 42249</strain>
    </source>
</reference>
<dbReference type="CDD" id="cd05673">
    <property type="entry name" value="M20_Acy1L2_AbgB"/>
    <property type="match status" value="1"/>
</dbReference>
<dbReference type="InterPro" id="IPR036264">
    <property type="entry name" value="Bact_exopeptidase_dim_dom"/>
</dbReference>
<comment type="caution">
    <text evidence="2">The sequence shown here is derived from an EMBL/GenBank/DDBJ whole genome shotgun (WGS) entry which is preliminary data.</text>
</comment>
<dbReference type="GO" id="GO:0046657">
    <property type="term" value="P:folic acid catabolic process"/>
    <property type="evidence" value="ECO:0007669"/>
    <property type="project" value="TreeGrafter"/>
</dbReference>
<accession>A0A8J3DUZ4</accession>
<dbReference type="NCBIfam" id="TIGR01891">
    <property type="entry name" value="amidohydrolases"/>
    <property type="match status" value="1"/>
</dbReference>
<dbReference type="FunFam" id="3.30.70.360:FF:000004">
    <property type="entry name" value="Peptidase M20 domain-containing protein 2"/>
    <property type="match status" value="1"/>
</dbReference>
<keyword evidence="3" id="KW-1185">Reference proteome</keyword>
<dbReference type="Gene3D" id="3.40.630.10">
    <property type="entry name" value="Zn peptidases"/>
    <property type="match status" value="2"/>
</dbReference>
<reference evidence="2" key="2">
    <citation type="submission" date="2020-09" db="EMBL/GenBank/DDBJ databases">
        <authorList>
            <person name="Sun Q."/>
            <person name="Kim S."/>
        </authorList>
    </citation>
    <scope>NUCLEOTIDE SEQUENCE</scope>
    <source>
        <strain evidence="2">KCTC 42249</strain>
    </source>
</reference>
<gene>
    <name evidence="2" type="ORF">GCM10016234_38260</name>
</gene>
<name>A0A8J3DUZ4_9HYPH</name>
<dbReference type="GO" id="GO:0071713">
    <property type="term" value="F:para-aminobenzoyl-glutamate hydrolase activity"/>
    <property type="evidence" value="ECO:0007669"/>
    <property type="project" value="TreeGrafter"/>
</dbReference>
<evidence type="ECO:0000313" key="2">
    <source>
        <dbReference type="EMBL" id="GHD23196.1"/>
    </source>
</evidence>
<dbReference type="PIRSF" id="PIRSF037227">
    <property type="entry name" value="Aminobenzoyl-glu_utiliz_pB"/>
    <property type="match status" value="1"/>
</dbReference>
<organism evidence="2 3">
    <name type="scientific">Tianweitania populi</name>
    <dbReference type="NCBI Taxonomy" id="1607949"/>
    <lineage>
        <taxon>Bacteria</taxon>
        <taxon>Pseudomonadati</taxon>
        <taxon>Pseudomonadota</taxon>
        <taxon>Alphaproteobacteria</taxon>
        <taxon>Hyphomicrobiales</taxon>
        <taxon>Phyllobacteriaceae</taxon>
        <taxon>Tianweitania</taxon>
    </lineage>
</organism>
<dbReference type="InterPro" id="IPR002933">
    <property type="entry name" value="Peptidase_M20"/>
</dbReference>